<dbReference type="SUPFAM" id="SSF50978">
    <property type="entry name" value="WD40 repeat-like"/>
    <property type="match status" value="1"/>
</dbReference>
<keyword evidence="10" id="KW-1185">Reference proteome</keyword>
<dbReference type="GO" id="GO:0071541">
    <property type="term" value="C:eukaryotic translation initiation factor 3 complex, eIF3m"/>
    <property type="evidence" value="ECO:0007669"/>
    <property type="project" value="TreeGrafter"/>
</dbReference>
<organism evidence="9 10">
    <name type="scientific">Cotesia congregata</name>
    <name type="common">Parasitoid wasp</name>
    <name type="synonym">Apanteles congregatus</name>
    <dbReference type="NCBI Taxonomy" id="51543"/>
    <lineage>
        <taxon>Eukaryota</taxon>
        <taxon>Metazoa</taxon>
        <taxon>Ecdysozoa</taxon>
        <taxon>Arthropoda</taxon>
        <taxon>Hexapoda</taxon>
        <taxon>Insecta</taxon>
        <taxon>Pterygota</taxon>
        <taxon>Neoptera</taxon>
        <taxon>Endopterygota</taxon>
        <taxon>Hymenoptera</taxon>
        <taxon>Apocrita</taxon>
        <taxon>Ichneumonoidea</taxon>
        <taxon>Braconidae</taxon>
        <taxon>Microgastrinae</taxon>
        <taxon>Cotesia</taxon>
    </lineage>
</organism>
<accession>A0A8J2HF83</accession>
<evidence type="ECO:0000256" key="1">
    <source>
        <dbReference type="ARBA" id="ARBA00022490"/>
    </source>
</evidence>
<evidence type="ECO:0000256" key="3">
    <source>
        <dbReference type="ARBA" id="ARBA00022574"/>
    </source>
</evidence>
<comment type="caution">
    <text evidence="9">The sequence shown here is derived from an EMBL/GenBank/DDBJ whole genome shotgun (WGS) entry which is preliminary data.</text>
</comment>
<keyword evidence="2 9" id="KW-0396">Initiation factor</keyword>
<evidence type="ECO:0000313" key="10">
    <source>
        <dbReference type="Proteomes" id="UP000786811"/>
    </source>
</evidence>
<dbReference type="InterPro" id="IPR027525">
    <property type="entry name" value="eIF3i"/>
</dbReference>
<keyword evidence="5" id="KW-0648">Protein biosynthesis</keyword>
<dbReference type="GO" id="GO:0002183">
    <property type="term" value="P:cytoplasmic translational initiation"/>
    <property type="evidence" value="ECO:0007669"/>
    <property type="project" value="TreeGrafter"/>
</dbReference>
<dbReference type="PROSITE" id="PS50082">
    <property type="entry name" value="WD_REPEATS_2"/>
    <property type="match status" value="2"/>
</dbReference>
<dbReference type="GO" id="GO:0003723">
    <property type="term" value="F:RNA binding"/>
    <property type="evidence" value="ECO:0007669"/>
    <property type="project" value="TreeGrafter"/>
</dbReference>
<dbReference type="Gene3D" id="2.130.10.10">
    <property type="entry name" value="YVTN repeat-like/Quinoprotein amine dehydrogenase"/>
    <property type="match status" value="1"/>
</dbReference>
<keyword evidence="4" id="KW-0677">Repeat</keyword>
<evidence type="ECO:0000256" key="5">
    <source>
        <dbReference type="ARBA" id="ARBA00022917"/>
    </source>
</evidence>
<protein>
    <recommendedName>
        <fullName evidence="7">Serine-threonine kinase receptor-associated protein</fullName>
    </recommendedName>
</protein>
<dbReference type="Proteomes" id="UP000786811">
    <property type="component" value="Unassembled WGS sequence"/>
</dbReference>
<dbReference type="InterPro" id="IPR015943">
    <property type="entry name" value="WD40/YVTN_repeat-like_dom_sf"/>
</dbReference>
<dbReference type="EMBL" id="CAJNRD030001121">
    <property type="protein sequence ID" value="CAG5097331.1"/>
    <property type="molecule type" value="Genomic_DNA"/>
</dbReference>
<name>A0A8J2HF83_COTCN</name>
<evidence type="ECO:0000256" key="2">
    <source>
        <dbReference type="ARBA" id="ARBA00022540"/>
    </source>
</evidence>
<reference evidence="9" key="1">
    <citation type="submission" date="2021-04" db="EMBL/GenBank/DDBJ databases">
        <authorList>
            <person name="Chebbi M.A.C M."/>
        </authorList>
    </citation>
    <scope>NUCLEOTIDE SEQUENCE</scope>
</reference>
<comment type="similarity">
    <text evidence="6">Belongs to the WD repeat STRAP family.</text>
</comment>
<dbReference type="InterPro" id="IPR036322">
    <property type="entry name" value="WD40_repeat_dom_sf"/>
</dbReference>
<evidence type="ECO:0000256" key="7">
    <source>
        <dbReference type="ARBA" id="ARBA00040390"/>
    </source>
</evidence>
<evidence type="ECO:0000256" key="4">
    <source>
        <dbReference type="ARBA" id="ARBA00022737"/>
    </source>
</evidence>
<evidence type="ECO:0000313" key="9">
    <source>
        <dbReference type="EMBL" id="CAG5097331.1"/>
    </source>
</evidence>
<keyword evidence="1" id="KW-0963">Cytoplasm</keyword>
<keyword evidence="3 8" id="KW-0853">WD repeat</keyword>
<dbReference type="AlphaFoldDB" id="A0A8J2HF83"/>
<dbReference type="SMART" id="SM00320">
    <property type="entry name" value="WD40"/>
    <property type="match status" value="2"/>
</dbReference>
<dbReference type="InterPro" id="IPR001680">
    <property type="entry name" value="WD40_rpt"/>
</dbReference>
<dbReference type="PANTHER" id="PTHR19877:SF1">
    <property type="entry name" value="EUKARYOTIC TRANSLATION INITIATION FACTOR 3 SUBUNIT I"/>
    <property type="match status" value="1"/>
</dbReference>
<feature type="repeat" description="WD" evidence="8">
    <location>
        <begin position="44"/>
        <end position="85"/>
    </location>
</feature>
<evidence type="ECO:0000256" key="8">
    <source>
        <dbReference type="PROSITE-ProRule" id="PRU00221"/>
    </source>
</evidence>
<dbReference type="Pfam" id="PF24805">
    <property type="entry name" value="EIF3I"/>
    <property type="match status" value="1"/>
</dbReference>
<gene>
    <name evidence="9" type="ORF">HICCMSTLAB_LOCUS8654</name>
</gene>
<dbReference type="PANTHER" id="PTHR19877">
    <property type="entry name" value="EUKARYOTIC TRANSLATION INITIATION FACTOR 3 SUBUNIT I"/>
    <property type="match status" value="1"/>
</dbReference>
<proteinExistence type="inferred from homology"/>
<dbReference type="PROSITE" id="PS50294">
    <property type="entry name" value="WD_REPEATS_REGION"/>
    <property type="match status" value="2"/>
</dbReference>
<sequence>MLQGHERAITEVKYNREGDLIFSASKDKKPNVWWSANGERLGTFNGHNGSIWCMDVDWNTKFFMSGSGDNTLRLWDCQTGKEISQIQTNSSVRTCAFSFSANMAVYSTDKALGHQCEMFIIDTRNVDSMLAEGPAIIRIPINGPRISSILWGALDETIITGHEDDWKEAQLSKRPQVFDQRHAVQQRRYYVHHSVQGPHC</sequence>
<feature type="repeat" description="WD" evidence="8">
    <location>
        <begin position="2"/>
        <end position="33"/>
    </location>
</feature>
<dbReference type="GO" id="GO:0003743">
    <property type="term" value="F:translation initiation factor activity"/>
    <property type="evidence" value="ECO:0007669"/>
    <property type="project" value="UniProtKB-KW"/>
</dbReference>
<dbReference type="OrthoDB" id="24966at2759"/>
<evidence type="ECO:0000256" key="6">
    <source>
        <dbReference type="ARBA" id="ARBA00038394"/>
    </source>
</evidence>